<protein>
    <submittedName>
        <fullName evidence="1">Uncharacterized protein</fullName>
    </submittedName>
</protein>
<name>A0A2D3UMB2_9PEZI</name>
<dbReference type="GeneID" id="35597366"/>
<sequence>MLQVIFLGPPIVEDDFCMARFVLAGTVLNVFRGQIVFGSAPSVGKKGVGREFVAIVAGYGHLVAGAGYSMLARTELYEAHISLIMLSFIIEAEAGRT</sequence>
<gene>
    <name evidence="1" type="ORF">RCC_02144</name>
</gene>
<dbReference type="AlphaFoldDB" id="A0A2D3UMB2"/>
<organism evidence="1 2">
    <name type="scientific">Ramularia collo-cygni</name>
    <dbReference type="NCBI Taxonomy" id="112498"/>
    <lineage>
        <taxon>Eukaryota</taxon>
        <taxon>Fungi</taxon>
        <taxon>Dikarya</taxon>
        <taxon>Ascomycota</taxon>
        <taxon>Pezizomycotina</taxon>
        <taxon>Dothideomycetes</taxon>
        <taxon>Dothideomycetidae</taxon>
        <taxon>Mycosphaerellales</taxon>
        <taxon>Mycosphaerellaceae</taxon>
        <taxon>Ramularia</taxon>
    </lineage>
</organism>
<keyword evidence="2" id="KW-1185">Reference proteome</keyword>
<dbReference type="RefSeq" id="XP_023623195.1">
    <property type="nucleotide sequence ID" value="XM_023767427.1"/>
</dbReference>
<reference evidence="1 2" key="1">
    <citation type="submission" date="2016-03" db="EMBL/GenBank/DDBJ databases">
        <authorList>
            <person name="Ploux O."/>
        </authorList>
    </citation>
    <scope>NUCLEOTIDE SEQUENCE [LARGE SCALE GENOMIC DNA]</scope>
    <source>
        <strain evidence="1 2">URUG2</strain>
    </source>
</reference>
<evidence type="ECO:0000313" key="2">
    <source>
        <dbReference type="Proteomes" id="UP000225277"/>
    </source>
</evidence>
<dbReference type="Proteomes" id="UP000225277">
    <property type="component" value="Unassembled WGS sequence"/>
</dbReference>
<accession>A0A2D3UMB2</accession>
<proteinExistence type="predicted"/>
<dbReference type="EMBL" id="FJUY01000002">
    <property type="protein sequence ID" value="CZT16302.1"/>
    <property type="molecule type" value="Genomic_DNA"/>
</dbReference>
<evidence type="ECO:0000313" key="1">
    <source>
        <dbReference type="EMBL" id="CZT16302.1"/>
    </source>
</evidence>